<gene>
    <name evidence="2" type="ORF">CHC_T00006561001</name>
</gene>
<proteinExistence type="predicted"/>
<dbReference type="RefSeq" id="XP_005719319.1">
    <property type="nucleotide sequence ID" value="XM_005719262.1"/>
</dbReference>
<accession>R7QNP8</accession>
<name>R7QNP8_CHOCR</name>
<organism evidence="2 3">
    <name type="scientific">Chondrus crispus</name>
    <name type="common">Carrageen Irish moss</name>
    <name type="synonym">Polymorpha crispa</name>
    <dbReference type="NCBI Taxonomy" id="2769"/>
    <lineage>
        <taxon>Eukaryota</taxon>
        <taxon>Rhodophyta</taxon>
        <taxon>Florideophyceae</taxon>
        <taxon>Rhodymeniophycidae</taxon>
        <taxon>Gigartinales</taxon>
        <taxon>Gigartinaceae</taxon>
        <taxon>Chondrus</taxon>
    </lineage>
</organism>
<dbReference type="AlphaFoldDB" id="R7QNP8"/>
<dbReference type="GeneID" id="17327038"/>
<feature type="signal peptide" evidence="1">
    <location>
        <begin position="1"/>
        <end position="20"/>
    </location>
</feature>
<dbReference type="Proteomes" id="UP000012073">
    <property type="component" value="Unassembled WGS sequence"/>
</dbReference>
<dbReference type="EMBL" id="HG002031">
    <property type="protein sequence ID" value="CDF39408.1"/>
    <property type="molecule type" value="Genomic_DNA"/>
</dbReference>
<feature type="chain" id="PRO_5004454792" evidence="1">
    <location>
        <begin position="21"/>
        <end position="78"/>
    </location>
</feature>
<evidence type="ECO:0000256" key="1">
    <source>
        <dbReference type="SAM" id="SignalP"/>
    </source>
</evidence>
<dbReference type="Gramene" id="CDF39408">
    <property type="protein sequence ID" value="CDF39408"/>
    <property type="gene ID" value="CHC_T00006561001"/>
</dbReference>
<keyword evidence="3" id="KW-1185">Reference proteome</keyword>
<sequence length="78" mass="8421">MARLFMFAFILAALLASTIAVSTPKKETPVVDASKVTLEGKVRAFCPMIYIPCHSGEDCSMMGPGCDCCRHDSCVPCF</sequence>
<protein>
    <submittedName>
        <fullName evidence="2">Uncharacterized protein</fullName>
    </submittedName>
</protein>
<evidence type="ECO:0000313" key="3">
    <source>
        <dbReference type="Proteomes" id="UP000012073"/>
    </source>
</evidence>
<dbReference type="KEGG" id="ccp:CHC_T00006561001"/>
<keyword evidence="1" id="KW-0732">Signal</keyword>
<reference evidence="3" key="1">
    <citation type="journal article" date="2013" name="Proc. Natl. Acad. Sci. U.S.A.">
        <title>Genome structure and metabolic features in the red seaweed Chondrus crispus shed light on evolution of the Archaeplastida.</title>
        <authorList>
            <person name="Collen J."/>
            <person name="Porcel B."/>
            <person name="Carre W."/>
            <person name="Ball S.G."/>
            <person name="Chaparro C."/>
            <person name="Tonon T."/>
            <person name="Barbeyron T."/>
            <person name="Michel G."/>
            <person name="Noel B."/>
            <person name="Valentin K."/>
            <person name="Elias M."/>
            <person name="Artiguenave F."/>
            <person name="Arun A."/>
            <person name="Aury J.M."/>
            <person name="Barbosa-Neto J.F."/>
            <person name="Bothwell J.H."/>
            <person name="Bouget F.Y."/>
            <person name="Brillet L."/>
            <person name="Cabello-Hurtado F."/>
            <person name="Capella-Gutierrez S."/>
            <person name="Charrier B."/>
            <person name="Cladiere L."/>
            <person name="Cock J.M."/>
            <person name="Coelho S.M."/>
            <person name="Colleoni C."/>
            <person name="Czjzek M."/>
            <person name="Da Silva C."/>
            <person name="Delage L."/>
            <person name="Denoeud F."/>
            <person name="Deschamps P."/>
            <person name="Dittami S.M."/>
            <person name="Gabaldon T."/>
            <person name="Gachon C.M."/>
            <person name="Groisillier A."/>
            <person name="Herve C."/>
            <person name="Jabbari K."/>
            <person name="Katinka M."/>
            <person name="Kloareg B."/>
            <person name="Kowalczyk N."/>
            <person name="Labadie K."/>
            <person name="Leblanc C."/>
            <person name="Lopez P.J."/>
            <person name="McLachlan D.H."/>
            <person name="Meslet-Cladiere L."/>
            <person name="Moustafa A."/>
            <person name="Nehr Z."/>
            <person name="Nyvall Collen P."/>
            <person name="Panaud O."/>
            <person name="Partensky F."/>
            <person name="Poulain J."/>
            <person name="Rensing S.A."/>
            <person name="Rousvoal S."/>
            <person name="Samson G."/>
            <person name="Symeonidi A."/>
            <person name="Weissenbach J."/>
            <person name="Zambounis A."/>
            <person name="Wincker P."/>
            <person name="Boyen C."/>
        </authorList>
    </citation>
    <scope>NUCLEOTIDE SEQUENCE [LARGE SCALE GENOMIC DNA]</scope>
    <source>
        <strain evidence="3">cv. Stackhouse</strain>
    </source>
</reference>
<evidence type="ECO:0000313" key="2">
    <source>
        <dbReference type="EMBL" id="CDF39408.1"/>
    </source>
</evidence>